<dbReference type="EMBL" id="FOZX01000001">
    <property type="protein sequence ID" value="SFS34814.1"/>
    <property type="molecule type" value="Genomic_DNA"/>
</dbReference>
<reference evidence="4" key="1">
    <citation type="submission" date="2016-10" db="EMBL/GenBank/DDBJ databases">
        <authorList>
            <person name="Varghese N."/>
            <person name="Submissions S."/>
        </authorList>
    </citation>
    <scope>NUCLEOTIDE SEQUENCE [LARGE SCALE GENOMIC DNA]</scope>
    <source>
        <strain evidence="4">DSM 44771</strain>
    </source>
</reference>
<evidence type="ECO:0000313" key="3">
    <source>
        <dbReference type="EMBL" id="SFS34814.1"/>
    </source>
</evidence>
<keyword evidence="4" id="KW-1185">Reference proteome</keyword>
<organism evidence="3 4">
    <name type="scientific">Saccharopolyspora flava</name>
    <dbReference type="NCBI Taxonomy" id="95161"/>
    <lineage>
        <taxon>Bacteria</taxon>
        <taxon>Bacillati</taxon>
        <taxon>Actinomycetota</taxon>
        <taxon>Actinomycetes</taxon>
        <taxon>Pseudonocardiales</taxon>
        <taxon>Pseudonocardiaceae</taxon>
        <taxon>Saccharopolyspora</taxon>
    </lineage>
</organism>
<feature type="transmembrane region" description="Helical" evidence="2">
    <location>
        <begin position="95"/>
        <end position="116"/>
    </location>
</feature>
<proteinExistence type="predicted"/>
<gene>
    <name evidence="3" type="ORF">SAMN05660874_00425</name>
</gene>
<evidence type="ECO:0000256" key="2">
    <source>
        <dbReference type="SAM" id="Phobius"/>
    </source>
</evidence>
<dbReference type="AlphaFoldDB" id="A0A1I6P3M9"/>
<dbReference type="STRING" id="95161.SAMN05660874_00425"/>
<keyword evidence="2" id="KW-0472">Membrane</keyword>
<accession>A0A1I6P3M9</accession>
<keyword evidence="2" id="KW-1133">Transmembrane helix</keyword>
<protein>
    <submittedName>
        <fullName evidence="3">Uncharacterized protein</fullName>
    </submittedName>
</protein>
<feature type="region of interest" description="Disordered" evidence="1">
    <location>
        <begin position="1"/>
        <end position="91"/>
    </location>
</feature>
<feature type="region of interest" description="Disordered" evidence="1">
    <location>
        <begin position="252"/>
        <end position="279"/>
    </location>
</feature>
<dbReference type="RefSeq" id="WP_245775551.1">
    <property type="nucleotide sequence ID" value="NZ_FOZX01000001.1"/>
</dbReference>
<keyword evidence="2" id="KW-0812">Transmembrane</keyword>
<name>A0A1I6P3M9_9PSEU</name>
<dbReference type="Proteomes" id="UP000198852">
    <property type="component" value="Unassembled WGS sequence"/>
</dbReference>
<feature type="compositionally biased region" description="Basic and acidic residues" evidence="1">
    <location>
        <begin position="18"/>
        <end position="36"/>
    </location>
</feature>
<feature type="compositionally biased region" description="Low complexity" evidence="1">
    <location>
        <begin position="64"/>
        <end position="75"/>
    </location>
</feature>
<feature type="compositionally biased region" description="Pro residues" evidence="1">
    <location>
        <begin position="76"/>
        <end position="85"/>
    </location>
</feature>
<evidence type="ECO:0000256" key="1">
    <source>
        <dbReference type="SAM" id="MobiDB-lite"/>
    </source>
</evidence>
<feature type="region of interest" description="Disordered" evidence="1">
    <location>
        <begin position="206"/>
        <end position="226"/>
    </location>
</feature>
<evidence type="ECO:0000313" key="4">
    <source>
        <dbReference type="Proteomes" id="UP000198852"/>
    </source>
</evidence>
<sequence length="279" mass="30558">MSDRQGVPEDVTGSQGNEQRETAPLRRDNSYIRQDRPVATPTPDHATRPVITHSPTPQQPPHQAPQQSYPGTSRQPVPPPPPPQGPQKRVTPMGWALRGLVLVLVAVVSGLIWSAIKPDDEVAAPAPPQLRYDFTLVRKEEAFQGCKGVSTDDIQKYFAKQECDHLTRALYTTTLPDGRRVLTSVITVLMPTPQVASQLNELTTKDGTGNIRDLVDDERDGTKDMPDLDDAAYASGRQDRLVVIGDSAFFGKSSKKDPALSDVTNEALKLGWPQDQAPK</sequence>